<evidence type="ECO:0000313" key="1">
    <source>
        <dbReference type="EMBL" id="MFE8697316.1"/>
    </source>
</evidence>
<name>A0ABW6JZI3_9BACI</name>
<dbReference type="RefSeq" id="WP_389220239.1">
    <property type="nucleotide sequence ID" value="NZ_JBIACJ010000006.1"/>
</dbReference>
<keyword evidence="2" id="KW-1185">Reference proteome</keyword>
<dbReference type="Proteomes" id="UP001601058">
    <property type="component" value="Unassembled WGS sequence"/>
</dbReference>
<reference evidence="1 2" key="1">
    <citation type="submission" date="2024-08" db="EMBL/GenBank/DDBJ databases">
        <title>Two novel Cytobacillus novel species.</title>
        <authorList>
            <person name="Liu G."/>
        </authorList>
    </citation>
    <scope>NUCLEOTIDE SEQUENCE [LARGE SCALE GENOMIC DNA]</scope>
    <source>
        <strain evidence="1 2">FJAT-53684</strain>
    </source>
</reference>
<dbReference type="InterPro" id="IPR023833">
    <property type="entry name" value="Signal_pept_SipW-depend-type"/>
</dbReference>
<proteinExistence type="predicted"/>
<protein>
    <submittedName>
        <fullName evidence="1">TasA family protein</fullName>
    </submittedName>
</protein>
<dbReference type="NCBIfam" id="TIGR04088">
    <property type="entry name" value="cognate_SipW"/>
    <property type="match status" value="1"/>
</dbReference>
<dbReference type="Pfam" id="PF12389">
    <property type="entry name" value="Peptidase_M73"/>
    <property type="match status" value="1"/>
</dbReference>
<organism evidence="1 2">
    <name type="scientific">Cytobacillus mangrovibacter</name>
    <dbReference type="NCBI Taxonomy" id="3299024"/>
    <lineage>
        <taxon>Bacteria</taxon>
        <taxon>Bacillati</taxon>
        <taxon>Bacillota</taxon>
        <taxon>Bacilli</taxon>
        <taxon>Bacillales</taxon>
        <taxon>Bacillaceae</taxon>
        <taxon>Cytobacillus</taxon>
    </lineage>
</organism>
<comment type="caution">
    <text evidence="1">The sequence shown here is derived from an EMBL/GenBank/DDBJ whole genome shotgun (WGS) entry which is preliminary data.</text>
</comment>
<sequence>MSIKKKLGLGIASAALGMSLIGGGTFAYFSDSAVQTNHFSSGTLDISVDPTTVVDITDFKPGDSIKKTFKLINEGSLDIGNVLLHTNYTATKTNGDTISADLVDAYASEIMVDFLVNTGDENRDKEIILTKSLKELKGMTPEGLAQEFDREWAWIFPYYVLRDGIEAGTGKESVDDFEVKFRFNDTGVPQNELQDLKLNLEWTFEGRQTAGEVRN</sequence>
<evidence type="ECO:0000313" key="2">
    <source>
        <dbReference type="Proteomes" id="UP001601058"/>
    </source>
</evidence>
<dbReference type="InterPro" id="IPR022121">
    <property type="entry name" value="Peptidase_M73_camelysin"/>
</dbReference>
<accession>A0ABW6JZI3</accession>
<gene>
    <name evidence="1" type="ORF">ACFYKT_13310</name>
</gene>
<dbReference type="EMBL" id="JBIACJ010000006">
    <property type="protein sequence ID" value="MFE8697316.1"/>
    <property type="molecule type" value="Genomic_DNA"/>
</dbReference>